<organism evidence="2">
    <name type="scientific">Solibacter usitatus (strain Ellin6076)</name>
    <dbReference type="NCBI Taxonomy" id="234267"/>
    <lineage>
        <taxon>Bacteria</taxon>
        <taxon>Pseudomonadati</taxon>
        <taxon>Acidobacteriota</taxon>
        <taxon>Terriglobia</taxon>
        <taxon>Bryobacterales</taxon>
        <taxon>Solibacteraceae</taxon>
        <taxon>Candidatus Solibacter</taxon>
    </lineage>
</organism>
<dbReference type="AlphaFoldDB" id="Q025R3"/>
<dbReference type="InParanoid" id="Q025R3"/>
<sequence>MNRAIVSGAGVQATAIEHVKPLTAGQATQLRDQLKELMEKKSPTAADQDSIAEIRKKLAGFVRRPTAPALAETVRVQIALTAGAAAGDRELRLATPNGLTNPLKFCVDQLPETSKSAARVNGEGRGRGQIRANSPEPPAEITLPTIVNGQITPGGVDRYRFQAAKGQRIVLAVKARELIPYISDAVPGWFQAALSLTDAKGREVSYADHFLFHPDPVLYYEIPEDGPYTLEIHDSIYRGREDFVYRIAVGELPFVTSIFPLGGKTGARIPVELHGWNLPAGKVIEDAKGKPAGVYPIVARSGEWTSNAMPFAIDALPEAAEKEPNNRKENAQRVQVPVIVNGRIEQPGDADVFRIDGRAGDELVAEVTARRLNSPLDSLLRLTDSAGKELASNDDCEDKAAALLTHQADSRLRVKLPTGGAYYLYLTDTQGKGGPDFGYRLRISRPQPDYELRVTPASINARAGATVPVTVYALRRDEFAGEISVRLKDAPGGFLLSGGVIPAGIDQVRLTLTMPTRPEAPRPLSLEGHATIAGRDVRRSAIPAEDMMQAFAYHHLVAASEWLAEVTGQPRPNARAAWKLESEKAVKLPVGGTASVRVLLTAPRMADLIRLELNAPPDGIAIQSVETLREGVAIVLRVDAKAHPGLRGNLIVDAFMERAAPNAPQAARRRVTLGTLPAIPFEVVNTLGARR</sequence>
<evidence type="ECO:0000313" key="2">
    <source>
        <dbReference type="EMBL" id="ABJ83256.1"/>
    </source>
</evidence>
<gene>
    <name evidence="2" type="ordered locus">Acid_2266</name>
</gene>
<dbReference type="HOGENOM" id="CLU_398417_0_0_0"/>
<dbReference type="KEGG" id="sus:Acid_2266"/>
<evidence type="ECO:0000256" key="1">
    <source>
        <dbReference type="SAM" id="MobiDB-lite"/>
    </source>
</evidence>
<accession>Q025R3</accession>
<dbReference type="eggNOG" id="COG2319">
    <property type="taxonomic scope" value="Bacteria"/>
</dbReference>
<dbReference type="Gene3D" id="2.60.120.380">
    <property type="match status" value="2"/>
</dbReference>
<reference evidence="2" key="1">
    <citation type="submission" date="2006-10" db="EMBL/GenBank/DDBJ databases">
        <title>Complete sequence of Solibacter usitatus Ellin6076.</title>
        <authorList>
            <consortium name="US DOE Joint Genome Institute"/>
            <person name="Copeland A."/>
            <person name="Lucas S."/>
            <person name="Lapidus A."/>
            <person name="Barry K."/>
            <person name="Detter J.C."/>
            <person name="Glavina del Rio T."/>
            <person name="Hammon N."/>
            <person name="Israni S."/>
            <person name="Dalin E."/>
            <person name="Tice H."/>
            <person name="Pitluck S."/>
            <person name="Thompson L.S."/>
            <person name="Brettin T."/>
            <person name="Bruce D."/>
            <person name="Han C."/>
            <person name="Tapia R."/>
            <person name="Gilna P."/>
            <person name="Schmutz J."/>
            <person name="Larimer F."/>
            <person name="Land M."/>
            <person name="Hauser L."/>
            <person name="Kyrpides N."/>
            <person name="Mikhailova N."/>
            <person name="Janssen P.H."/>
            <person name="Kuske C.R."/>
            <person name="Richardson P."/>
        </authorList>
    </citation>
    <scope>NUCLEOTIDE SEQUENCE</scope>
    <source>
        <strain evidence="2">Ellin6076</strain>
    </source>
</reference>
<protein>
    <submittedName>
        <fullName evidence="2">Peptidase domain protein</fullName>
    </submittedName>
</protein>
<proteinExistence type="predicted"/>
<dbReference type="STRING" id="234267.Acid_2266"/>
<dbReference type="EMBL" id="CP000473">
    <property type="protein sequence ID" value="ABJ83256.1"/>
    <property type="molecule type" value="Genomic_DNA"/>
</dbReference>
<feature type="region of interest" description="Disordered" evidence="1">
    <location>
        <begin position="119"/>
        <end position="139"/>
    </location>
</feature>
<name>Q025R3_SOLUE</name>